<evidence type="ECO:0000256" key="2">
    <source>
        <dbReference type="ARBA" id="ARBA00008639"/>
    </source>
</evidence>
<dbReference type="Gene3D" id="3.40.50.1100">
    <property type="match status" value="2"/>
</dbReference>
<gene>
    <name evidence="7" type="ORF">DCC88_06070</name>
</gene>
<reference evidence="7" key="1">
    <citation type="submission" date="2018-04" db="EMBL/GenBank/DDBJ databases">
        <title>Draft genome sequence of the Candidatus Spirobacillus cienkowskii, a pathogen of freshwater Daphnia species, reconstructed from hemolymph metagenomic reads.</title>
        <authorList>
            <person name="Bresciani L."/>
            <person name="Lemos L.N."/>
            <person name="Wale N."/>
            <person name="Lin J.Y."/>
            <person name="Fernandes G.R."/>
            <person name="Duffy M.A."/>
            <person name="Rodrigues J.M."/>
        </authorList>
    </citation>
    <scope>NUCLEOTIDE SEQUENCE [LARGE SCALE GENOMIC DNA]</scope>
    <source>
        <strain evidence="7">Binning01</strain>
    </source>
</reference>
<proteinExistence type="inferred from homology"/>
<dbReference type="PANTHER" id="PTHR43780:SF2">
    <property type="entry name" value="1-AMINOCYCLOPROPANE-1-CARBOXYLATE DEAMINASE-RELATED"/>
    <property type="match status" value="1"/>
</dbReference>
<dbReference type="InterPro" id="IPR036052">
    <property type="entry name" value="TrpB-like_PALP_sf"/>
</dbReference>
<evidence type="ECO:0000313" key="8">
    <source>
        <dbReference type="Proteomes" id="UP000253934"/>
    </source>
</evidence>
<evidence type="ECO:0000256" key="4">
    <source>
        <dbReference type="PIRSR" id="PIRSR006278-1"/>
    </source>
</evidence>
<evidence type="ECO:0000256" key="1">
    <source>
        <dbReference type="ARBA" id="ARBA00001933"/>
    </source>
</evidence>
<feature type="active site" description="Nucleophile" evidence="4">
    <location>
        <position position="83"/>
    </location>
</feature>
<evidence type="ECO:0000256" key="6">
    <source>
        <dbReference type="SAM" id="Phobius"/>
    </source>
</evidence>
<comment type="similarity">
    <text evidence="2">Belongs to the ACC deaminase/D-cysteine desulfhydrase family.</text>
</comment>
<dbReference type="PANTHER" id="PTHR43780">
    <property type="entry name" value="1-AMINOCYCLOPROPANE-1-CARBOXYLATE DEAMINASE-RELATED"/>
    <property type="match status" value="1"/>
</dbReference>
<dbReference type="SUPFAM" id="SSF53686">
    <property type="entry name" value="Tryptophan synthase beta subunit-like PLP-dependent enzymes"/>
    <property type="match status" value="1"/>
</dbReference>
<keyword evidence="3 5" id="KW-0663">Pyridoxal phosphate</keyword>
<feature type="modified residue" description="N6-(pyridoxal phosphate)lysine" evidence="5">
    <location>
        <position position="56"/>
    </location>
</feature>
<keyword evidence="6" id="KW-0812">Transmembrane</keyword>
<evidence type="ECO:0000256" key="5">
    <source>
        <dbReference type="PIRSR" id="PIRSR006278-2"/>
    </source>
</evidence>
<evidence type="ECO:0000313" key="7">
    <source>
        <dbReference type="EMBL" id="RDB36241.1"/>
    </source>
</evidence>
<comment type="caution">
    <text evidence="7">The sequence shown here is derived from an EMBL/GenBank/DDBJ whole genome shotgun (WGS) entry which is preliminary data.</text>
</comment>
<dbReference type="AlphaFoldDB" id="A0A369KNT5"/>
<name>A0A369KNT5_9BACT</name>
<accession>A0A369KNT5</accession>
<dbReference type="Proteomes" id="UP000253934">
    <property type="component" value="Unassembled WGS sequence"/>
</dbReference>
<evidence type="ECO:0000256" key="3">
    <source>
        <dbReference type="ARBA" id="ARBA00022898"/>
    </source>
</evidence>
<keyword evidence="6" id="KW-1133">Transmembrane helix</keyword>
<protein>
    <submittedName>
        <fullName evidence="7">1-aminocyclopropane-1-carboxylate deaminase</fullName>
    </submittedName>
</protein>
<keyword evidence="6" id="KW-0472">Membrane</keyword>
<keyword evidence="8" id="KW-1185">Reference proteome</keyword>
<dbReference type="InterPro" id="IPR027278">
    <property type="entry name" value="ACCD_DCysDesulf"/>
</dbReference>
<feature type="transmembrane region" description="Helical" evidence="6">
    <location>
        <begin position="193"/>
        <end position="213"/>
    </location>
</feature>
<comment type="cofactor">
    <cofactor evidence="1">
        <name>pyridoxal 5'-phosphate</name>
        <dbReference type="ChEBI" id="CHEBI:597326"/>
    </cofactor>
</comment>
<dbReference type="GO" id="GO:0019148">
    <property type="term" value="F:D-cysteine desulfhydrase activity"/>
    <property type="evidence" value="ECO:0007669"/>
    <property type="project" value="TreeGrafter"/>
</dbReference>
<dbReference type="PIRSF" id="PIRSF006278">
    <property type="entry name" value="ACCD_DCysDesulf"/>
    <property type="match status" value="1"/>
</dbReference>
<organism evidence="7 8">
    <name type="scientific">Spirobacillus cienkowskii</name>
    <dbReference type="NCBI Taxonomy" id="495820"/>
    <lineage>
        <taxon>Bacteria</taxon>
        <taxon>Pseudomonadati</taxon>
        <taxon>Bdellovibrionota</taxon>
        <taxon>Oligoflexia</taxon>
        <taxon>Silvanigrellales</taxon>
        <taxon>Spirobacillus</taxon>
    </lineage>
</organism>
<dbReference type="EMBL" id="QOVW01000064">
    <property type="protein sequence ID" value="RDB36241.1"/>
    <property type="molecule type" value="Genomic_DNA"/>
</dbReference>
<sequence length="338" mass="38693">MINNNINKFKEKFNNFNFEKYPQNSRIHKLFKLTNKETTVFIKRDDELGFGASGSKIRKYLSLIPFIKKQNFNEVIIIGSSHSNNILTATQLLIENEISPILFLFGKKKEKISGNYLLTRLFVDQKSIYWIENSLSEIEKYILNYINEKKLVNKKVGYIPEGAFCPEALPGACTLALDIIKNELDYNLEFNHIFIDAGTGFIAISLILSFLFLKRKTIIHVLLLSGNQESFKSNLENLKVEFEKNFNKIGTNIINYLLYFPSNAKSFGSTNSKTFHEIKKISSEYGIITDPIYSSKLFFESRKIITESKLKGNILIIHSGGGLSLFGFENKILKLTTS</sequence>